<dbReference type="GO" id="GO:0016787">
    <property type="term" value="F:hydrolase activity"/>
    <property type="evidence" value="ECO:0007669"/>
    <property type="project" value="UniProtKB-KW"/>
</dbReference>
<keyword evidence="1" id="KW-0175">Coiled coil</keyword>
<proteinExistence type="predicted"/>
<protein>
    <submittedName>
        <fullName evidence="2">Poly-gamma-glutamate hydrolase family protein</fullName>
    </submittedName>
</protein>
<reference evidence="2 3" key="1">
    <citation type="submission" date="2021-05" db="EMBL/GenBank/DDBJ databases">
        <title>Novel Bacillus species.</title>
        <authorList>
            <person name="Liu G."/>
        </authorList>
    </citation>
    <scope>NUCLEOTIDE SEQUENCE [LARGE SCALE GENOMIC DNA]</scope>
    <source>
        <strain evidence="2 3">FJAT-49705</strain>
    </source>
</reference>
<accession>A0ABS5NRP2</accession>
<comment type="caution">
    <text evidence="2">The sequence shown here is derived from an EMBL/GenBank/DDBJ whole genome shotgun (WGS) entry which is preliminary data.</text>
</comment>
<dbReference type="EMBL" id="JAGYPM010000002">
    <property type="protein sequence ID" value="MBS4190480.1"/>
    <property type="molecule type" value="Genomic_DNA"/>
</dbReference>
<sequence length="217" mass="25323">MMREKPKGYKEYKSFTELQKYERENIDYRIKAYHRNPEILVMAIHGGNIEIGTGEVAVDLGEKLNSSTYVFEALKPKDNQMLHIASTLYDEPTAVSMAKEAKTILSIHGYHDEKKENVYIGGRNDEYKKIVKKYLKKEGFHVEEAPRNLKGTQKNNIVNRNELGEGVQLELSTKLRKSFFKDDDFAMNNRKQETEEYDKFVEALEKATLKYKQKELE</sequence>
<dbReference type="Pfam" id="PF05908">
    <property type="entry name" value="Gamma_PGA_hydro"/>
    <property type="match status" value="1"/>
</dbReference>
<organism evidence="2 3">
    <name type="scientific">Cytobacillus citreus</name>
    <dbReference type="NCBI Taxonomy" id="2833586"/>
    <lineage>
        <taxon>Bacteria</taxon>
        <taxon>Bacillati</taxon>
        <taxon>Bacillota</taxon>
        <taxon>Bacilli</taxon>
        <taxon>Bacillales</taxon>
        <taxon>Bacillaceae</taxon>
        <taxon>Cytobacillus</taxon>
    </lineage>
</organism>
<feature type="coiled-coil region" evidence="1">
    <location>
        <begin position="190"/>
        <end position="217"/>
    </location>
</feature>
<evidence type="ECO:0000313" key="3">
    <source>
        <dbReference type="Proteomes" id="UP000681027"/>
    </source>
</evidence>
<keyword evidence="2" id="KW-0378">Hydrolase</keyword>
<keyword evidence="3" id="KW-1185">Reference proteome</keyword>
<evidence type="ECO:0000313" key="2">
    <source>
        <dbReference type="EMBL" id="MBS4190480.1"/>
    </source>
</evidence>
<dbReference type="Gene3D" id="3.40.630.100">
    <property type="entry name" value="Poly-gamma-glutamate hydrolase, zinc-binding motif"/>
    <property type="match status" value="1"/>
</dbReference>
<gene>
    <name evidence="2" type="ORF">KHA94_09785</name>
</gene>
<name>A0ABS5NRP2_9BACI</name>
<evidence type="ECO:0000256" key="1">
    <source>
        <dbReference type="SAM" id="Coils"/>
    </source>
</evidence>
<dbReference type="InterPro" id="IPR008585">
    <property type="entry name" value="Gamma_PGA_hydro"/>
</dbReference>
<dbReference type="InterPro" id="IPR038128">
    <property type="entry name" value="Gamma_PGA_hydro_sf"/>
</dbReference>
<dbReference type="Proteomes" id="UP000681027">
    <property type="component" value="Unassembled WGS sequence"/>
</dbReference>